<feature type="region of interest" description="Disordered" evidence="1">
    <location>
        <begin position="1"/>
        <end position="23"/>
    </location>
</feature>
<name>A0A426YP92_ENSVE</name>
<protein>
    <submittedName>
        <fullName evidence="2">Uncharacterized protein</fullName>
    </submittedName>
</protein>
<comment type="caution">
    <text evidence="2">The sequence shown here is derived from an EMBL/GenBank/DDBJ whole genome shotgun (WGS) entry which is preliminary data.</text>
</comment>
<accession>A0A426YP92</accession>
<sequence length="52" mass="6513">MEKRRIQEHQMMKHKEKDRSEERRFEIAYPSTKIRPLRGCQPNEEARLRMTR</sequence>
<evidence type="ECO:0000313" key="2">
    <source>
        <dbReference type="EMBL" id="RRT53533.1"/>
    </source>
</evidence>
<reference evidence="2 3" key="1">
    <citation type="journal article" date="2014" name="Agronomy (Basel)">
        <title>A Draft Genome Sequence for Ensete ventricosum, the Drought-Tolerant Tree Against Hunger.</title>
        <authorList>
            <person name="Harrison J."/>
            <person name="Moore K.A."/>
            <person name="Paszkiewicz K."/>
            <person name="Jones T."/>
            <person name="Grant M."/>
            <person name="Ambacheew D."/>
            <person name="Muzemil S."/>
            <person name="Studholme D.J."/>
        </authorList>
    </citation>
    <scope>NUCLEOTIDE SEQUENCE [LARGE SCALE GENOMIC DNA]</scope>
</reference>
<dbReference type="Proteomes" id="UP000287651">
    <property type="component" value="Unassembled WGS sequence"/>
</dbReference>
<dbReference type="EMBL" id="AMZH03011098">
    <property type="protein sequence ID" value="RRT53533.1"/>
    <property type="molecule type" value="Genomic_DNA"/>
</dbReference>
<evidence type="ECO:0000313" key="3">
    <source>
        <dbReference type="Proteomes" id="UP000287651"/>
    </source>
</evidence>
<feature type="non-terminal residue" evidence="2">
    <location>
        <position position="52"/>
    </location>
</feature>
<organism evidence="2 3">
    <name type="scientific">Ensete ventricosum</name>
    <name type="common">Abyssinian banana</name>
    <name type="synonym">Musa ensete</name>
    <dbReference type="NCBI Taxonomy" id="4639"/>
    <lineage>
        <taxon>Eukaryota</taxon>
        <taxon>Viridiplantae</taxon>
        <taxon>Streptophyta</taxon>
        <taxon>Embryophyta</taxon>
        <taxon>Tracheophyta</taxon>
        <taxon>Spermatophyta</taxon>
        <taxon>Magnoliopsida</taxon>
        <taxon>Liliopsida</taxon>
        <taxon>Zingiberales</taxon>
        <taxon>Musaceae</taxon>
        <taxon>Ensete</taxon>
    </lineage>
</organism>
<proteinExistence type="predicted"/>
<gene>
    <name evidence="2" type="ORF">B296_00034366</name>
</gene>
<evidence type="ECO:0000256" key="1">
    <source>
        <dbReference type="SAM" id="MobiDB-lite"/>
    </source>
</evidence>
<dbReference type="AlphaFoldDB" id="A0A426YP92"/>